<dbReference type="PANTHER" id="PTHR43299:SF1">
    <property type="entry name" value="UPF0718 PROTEIN YRAQ"/>
    <property type="match status" value="1"/>
</dbReference>
<keyword evidence="9" id="KW-1185">Reference proteome</keyword>
<comment type="subcellular location">
    <subcellularLocation>
        <location evidence="1">Cell membrane</location>
        <topology evidence="1">Multi-pass membrane protein</topology>
    </subcellularLocation>
</comment>
<feature type="transmembrane region" description="Helical" evidence="7">
    <location>
        <begin position="172"/>
        <end position="189"/>
    </location>
</feature>
<dbReference type="KEGG" id="mrc:R6Y96_09205"/>
<feature type="transmembrane region" description="Helical" evidence="7">
    <location>
        <begin position="267"/>
        <end position="286"/>
    </location>
</feature>
<keyword evidence="6 7" id="KW-0472">Membrane</keyword>
<evidence type="ECO:0000256" key="3">
    <source>
        <dbReference type="ARBA" id="ARBA00022475"/>
    </source>
</evidence>
<feature type="transmembrane region" description="Helical" evidence="7">
    <location>
        <begin position="306"/>
        <end position="325"/>
    </location>
</feature>
<dbReference type="GeneID" id="85733332"/>
<evidence type="ECO:0000256" key="4">
    <source>
        <dbReference type="ARBA" id="ARBA00022692"/>
    </source>
</evidence>
<accession>A0AAX4FU90</accession>
<feature type="transmembrane region" description="Helical" evidence="7">
    <location>
        <begin position="126"/>
        <end position="144"/>
    </location>
</feature>
<comment type="similarity">
    <text evidence="2">Belongs to the UPF0718 family.</text>
</comment>
<protein>
    <submittedName>
        <fullName evidence="8">Permease</fullName>
    </submittedName>
</protein>
<keyword evidence="4 7" id="KW-0812">Transmembrane</keyword>
<sequence length="359" mass="37935">MIDILIGALASGLAAVLDYLSAHVLTCLVPAFFIAGAIAAFVKKEAILKYFSPDTPKHISYGIASVSGTILAVCSCTILPIFAGILKKGSGIGPATTFLFAGPAINILAIIYTARVLGFDLGIARAVFAVVLAIVIGLFMALIFRSTDIETLKQRAMAPSVAGACEEEKPRWVTPAFFALLVGVLVFGASQLEWALRLGIVYILTLAIAVLLIYYYDRDEVTDWGLETWDLTKKIFPILIGGTFLVGIIAFFLPPETFQPFFGNNSLAANFLAAIVGMILYMPTLLEVPIIGTTFGYSAGLMAPGPALALLLAGPTISLPSVLVISRIAGAKKTAAYVALVVVFATVAGFLYGNGMLLI</sequence>
<dbReference type="EMBL" id="CP137642">
    <property type="protein sequence ID" value="WOX57459.1"/>
    <property type="molecule type" value="Genomic_DNA"/>
</dbReference>
<dbReference type="Pfam" id="PF03773">
    <property type="entry name" value="ArsP_1"/>
    <property type="match status" value="1"/>
</dbReference>
<evidence type="ECO:0000256" key="7">
    <source>
        <dbReference type="SAM" id="Phobius"/>
    </source>
</evidence>
<feature type="transmembrane region" description="Helical" evidence="7">
    <location>
        <begin position="196"/>
        <end position="215"/>
    </location>
</feature>
<gene>
    <name evidence="8" type="ORF">R6Y96_09205</name>
</gene>
<dbReference type="AlphaFoldDB" id="A0AAX4FU90"/>
<feature type="transmembrane region" description="Helical" evidence="7">
    <location>
        <begin position="63"/>
        <end position="86"/>
    </location>
</feature>
<keyword evidence="3" id="KW-1003">Cell membrane</keyword>
<dbReference type="InterPro" id="IPR005524">
    <property type="entry name" value="DUF318"/>
</dbReference>
<feature type="transmembrane region" description="Helical" evidence="7">
    <location>
        <begin position="337"/>
        <end position="358"/>
    </location>
</feature>
<name>A0AAX4FU90_9EURY</name>
<organism evidence="8 9">
    <name type="scientific">Methanoculleus receptaculi</name>
    <dbReference type="NCBI Taxonomy" id="394967"/>
    <lineage>
        <taxon>Archaea</taxon>
        <taxon>Methanobacteriati</taxon>
        <taxon>Methanobacteriota</taxon>
        <taxon>Stenosarchaea group</taxon>
        <taxon>Methanomicrobia</taxon>
        <taxon>Methanomicrobiales</taxon>
        <taxon>Methanomicrobiaceae</taxon>
        <taxon>Methanoculleus</taxon>
    </lineage>
</organism>
<evidence type="ECO:0000256" key="6">
    <source>
        <dbReference type="ARBA" id="ARBA00023136"/>
    </source>
</evidence>
<keyword evidence="5 7" id="KW-1133">Transmembrane helix</keyword>
<proteinExistence type="inferred from homology"/>
<reference evidence="8 9" key="1">
    <citation type="submission" date="2023-10" db="EMBL/GenBank/DDBJ databases">
        <title>The complete genome sequence of Methanoculleus receptaculi DSM 18860.</title>
        <authorList>
            <person name="Lai S.-J."/>
            <person name="You Y.-T."/>
            <person name="Chen S.-C."/>
        </authorList>
    </citation>
    <scope>NUCLEOTIDE SEQUENCE [LARGE SCALE GENOMIC DNA]</scope>
    <source>
        <strain evidence="8 9">DSM 18860</strain>
    </source>
</reference>
<evidence type="ECO:0000313" key="8">
    <source>
        <dbReference type="EMBL" id="WOX57459.1"/>
    </source>
</evidence>
<evidence type="ECO:0000256" key="5">
    <source>
        <dbReference type="ARBA" id="ARBA00022989"/>
    </source>
</evidence>
<evidence type="ECO:0000256" key="1">
    <source>
        <dbReference type="ARBA" id="ARBA00004651"/>
    </source>
</evidence>
<dbReference type="RefSeq" id="WP_318621076.1">
    <property type="nucleotide sequence ID" value="NZ_CP137642.1"/>
</dbReference>
<dbReference type="PANTHER" id="PTHR43299">
    <property type="entry name" value="UPF0718 PROTEIN YRAQ"/>
    <property type="match status" value="1"/>
</dbReference>
<dbReference type="GO" id="GO:0005886">
    <property type="term" value="C:plasma membrane"/>
    <property type="evidence" value="ECO:0007669"/>
    <property type="project" value="UniProtKB-SubCell"/>
</dbReference>
<feature type="transmembrane region" description="Helical" evidence="7">
    <location>
        <begin position="20"/>
        <end position="42"/>
    </location>
</feature>
<evidence type="ECO:0000256" key="2">
    <source>
        <dbReference type="ARBA" id="ARBA00006386"/>
    </source>
</evidence>
<feature type="transmembrane region" description="Helical" evidence="7">
    <location>
        <begin position="92"/>
        <end position="114"/>
    </location>
</feature>
<feature type="transmembrane region" description="Helical" evidence="7">
    <location>
        <begin position="235"/>
        <end position="255"/>
    </location>
</feature>
<dbReference type="Proteomes" id="UP001305652">
    <property type="component" value="Chromosome"/>
</dbReference>
<evidence type="ECO:0000313" key="9">
    <source>
        <dbReference type="Proteomes" id="UP001305652"/>
    </source>
</evidence>